<dbReference type="Gene3D" id="3.90.180.10">
    <property type="entry name" value="Medium-chain alcohol dehydrogenases, catalytic domain"/>
    <property type="match status" value="1"/>
</dbReference>
<dbReference type="InterPro" id="IPR014187">
    <property type="entry name" value="ADH_Zn_typ-2"/>
</dbReference>
<accession>A0ABX7PTA9</accession>
<evidence type="ECO:0000256" key="4">
    <source>
        <dbReference type="ARBA" id="ARBA00022723"/>
    </source>
</evidence>
<name>A0ABX7PTA9_9BACT</name>
<dbReference type="PROSITE" id="PS00059">
    <property type="entry name" value="ADH_ZINC"/>
    <property type="match status" value="1"/>
</dbReference>
<evidence type="ECO:0000313" key="9">
    <source>
        <dbReference type="EMBL" id="QSR86205.1"/>
    </source>
</evidence>
<evidence type="ECO:0000313" key="10">
    <source>
        <dbReference type="Proteomes" id="UP000663088"/>
    </source>
</evidence>
<dbReference type="Proteomes" id="UP000663088">
    <property type="component" value="Chromosome"/>
</dbReference>
<keyword evidence="5 7" id="KW-0862">Zinc</keyword>
<dbReference type="PANTHER" id="PTHR42940">
    <property type="entry name" value="ALCOHOL DEHYDROGENASE 1-RELATED"/>
    <property type="match status" value="1"/>
</dbReference>
<dbReference type="SUPFAM" id="SSF51735">
    <property type="entry name" value="NAD(P)-binding Rossmann-fold domains"/>
    <property type="match status" value="1"/>
</dbReference>
<evidence type="ECO:0000256" key="7">
    <source>
        <dbReference type="RuleBase" id="RU361277"/>
    </source>
</evidence>
<evidence type="ECO:0000256" key="3">
    <source>
        <dbReference type="ARBA" id="ARBA00013190"/>
    </source>
</evidence>
<keyword evidence="6" id="KW-0560">Oxidoreductase</keyword>
<reference evidence="9 10" key="1">
    <citation type="submission" date="2020-12" db="EMBL/GenBank/DDBJ databases">
        <authorList>
            <person name="Awala S.I."/>
            <person name="Gwak J.-H."/>
            <person name="Kim S.-J."/>
            <person name="Rhee S.-K."/>
        </authorList>
    </citation>
    <scope>NUCLEOTIDE SEQUENCE [LARGE SCALE GENOMIC DNA]</scope>
    <source>
        <strain evidence="9 10">IT5</strain>
    </source>
</reference>
<dbReference type="InterPro" id="IPR020843">
    <property type="entry name" value="ER"/>
</dbReference>
<dbReference type="SUPFAM" id="SSF50129">
    <property type="entry name" value="GroES-like"/>
    <property type="match status" value="1"/>
</dbReference>
<gene>
    <name evidence="9" type="ORF">EM20IM_06755</name>
</gene>
<comment type="cofactor">
    <cofactor evidence="1 7">
        <name>Zn(2+)</name>
        <dbReference type="ChEBI" id="CHEBI:29105"/>
    </cofactor>
</comment>
<proteinExistence type="inferred from homology"/>
<dbReference type="InterPro" id="IPR013149">
    <property type="entry name" value="ADH-like_C"/>
</dbReference>
<evidence type="ECO:0000259" key="8">
    <source>
        <dbReference type="SMART" id="SM00829"/>
    </source>
</evidence>
<evidence type="ECO:0000256" key="5">
    <source>
        <dbReference type="ARBA" id="ARBA00022833"/>
    </source>
</evidence>
<protein>
    <recommendedName>
        <fullName evidence="3">alcohol dehydrogenase</fullName>
        <ecNumber evidence="3">1.1.1.1</ecNumber>
    </recommendedName>
</protein>
<keyword evidence="4 7" id="KW-0479">Metal-binding</keyword>
<sequence>MPLKYRKIVIPMKALLLTTPSAIEKQPLRLEQVDIPHPKEDEVLVKIEACGVCRSNLHMIEGEWLQRGIPAKLPIIPGHEIVGRVEDVGDRVRHFKKGDRVGLQPLWLSCGHCSYCWTGREELCPEKEITGETVDGGYAEYVLGKEDHLYPVPETLSAMEAAPLFCPGITAYHALKRAGNVMGKRVAIFGIGGVGHMALQFARVAGATTIAISRNPIHLQVAKELGAEECIHGEDRSALEKLKREGAVDCAIVFAPSSAVAQLAISLVKVGGKVVLGVNVELGNFSFVEEKTVLGTVIGSREEMREVLRLAEERKVKPISQGFSLEDAPEALMKLKKGEIIMRAVLVL</sequence>
<dbReference type="InterPro" id="IPR011032">
    <property type="entry name" value="GroES-like_sf"/>
</dbReference>
<dbReference type="InterPro" id="IPR013154">
    <property type="entry name" value="ADH-like_N"/>
</dbReference>
<evidence type="ECO:0000256" key="2">
    <source>
        <dbReference type="ARBA" id="ARBA00008072"/>
    </source>
</evidence>
<dbReference type="PANTHER" id="PTHR42940:SF8">
    <property type="entry name" value="VACUOLAR PROTEIN SORTING-ASSOCIATED PROTEIN 11"/>
    <property type="match status" value="1"/>
</dbReference>
<comment type="similarity">
    <text evidence="2 7">Belongs to the zinc-containing alcohol dehydrogenase family.</text>
</comment>
<feature type="domain" description="Enoyl reductase (ER)" evidence="8">
    <location>
        <begin position="25"/>
        <end position="346"/>
    </location>
</feature>
<keyword evidence="10" id="KW-1185">Reference proteome</keyword>
<dbReference type="Pfam" id="PF00107">
    <property type="entry name" value="ADH_zinc_N"/>
    <property type="match status" value="1"/>
</dbReference>
<dbReference type="EC" id="1.1.1.1" evidence="3"/>
<dbReference type="Gene3D" id="3.40.50.720">
    <property type="entry name" value="NAD(P)-binding Rossmann-like Domain"/>
    <property type="match status" value="1"/>
</dbReference>
<dbReference type="SMART" id="SM00829">
    <property type="entry name" value="PKS_ER"/>
    <property type="match status" value="1"/>
</dbReference>
<evidence type="ECO:0000256" key="1">
    <source>
        <dbReference type="ARBA" id="ARBA00001947"/>
    </source>
</evidence>
<dbReference type="InterPro" id="IPR002328">
    <property type="entry name" value="ADH_Zn_CS"/>
</dbReference>
<dbReference type="InterPro" id="IPR036291">
    <property type="entry name" value="NAD(P)-bd_dom_sf"/>
</dbReference>
<organism evidence="9 10">
    <name type="scientific">Candidatus Methylacidiphilum infernorum</name>
    <dbReference type="NCBI Taxonomy" id="511746"/>
    <lineage>
        <taxon>Bacteria</taxon>
        <taxon>Pseudomonadati</taxon>
        <taxon>Verrucomicrobiota</taxon>
        <taxon>Methylacidiphilae</taxon>
        <taxon>Methylacidiphilales</taxon>
        <taxon>Methylacidiphilaceae</taxon>
        <taxon>Methylacidiphilum (ex Ratnadevi et al. 2023)</taxon>
    </lineage>
</organism>
<dbReference type="EMBL" id="CP065956">
    <property type="protein sequence ID" value="QSR86205.1"/>
    <property type="molecule type" value="Genomic_DNA"/>
</dbReference>
<dbReference type="Pfam" id="PF08240">
    <property type="entry name" value="ADH_N"/>
    <property type="match status" value="1"/>
</dbReference>
<dbReference type="CDD" id="cd08298">
    <property type="entry name" value="CAD2"/>
    <property type="match status" value="1"/>
</dbReference>
<evidence type="ECO:0000256" key="6">
    <source>
        <dbReference type="ARBA" id="ARBA00023002"/>
    </source>
</evidence>